<dbReference type="InterPro" id="IPR000477">
    <property type="entry name" value="RT_dom"/>
</dbReference>
<dbReference type="InterPro" id="IPR043502">
    <property type="entry name" value="DNA/RNA_pol_sf"/>
</dbReference>
<dbReference type="SUPFAM" id="SSF53098">
    <property type="entry name" value="Ribonuclease H-like"/>
    <property type="match status" value="1"/>
</dbReference>
<sequence length="822" mass="94156">MVQKGAFKTLKKKPKKLAKKFSFWNEDLRLTRNKVNKLFKIYRKHKAENSNVDLIQSSGNAYRRERAVFKILLLKTKRKAWEDFCVSYNDRYGSLFKLVFNKSTGENSIGVSPNNDPNNSIVDRITHIMDFFFPGKCPDDNFVFNPIVGPISSLTIEDLEITFGNLKGGKALGLDRIDYRMWRAVFITDKIFMLDLFNRCFILNYFPRCLRNARVLFLLKDGKDPGLCNSYRPVCLLPTLGKVVERLFLIKLNGWLDQHNIIHDNQYGFREGRSCDLAIHTLVETMKFKMNTDHLALVSLDIKSAFDNMNWSVLFKIFNDISLPSFYRNFIFTTSVIELFYILMTFVKPLDIVLRVVRRAFADDLALVVSGRRARDLESNTNSALEQIALNLSDLKLKLSAEKCQALVVRSISSYKFSKRNYTVLNRKPTLKINGYSIKISDSLKILGIVLDNKFTWSPHILSLHNKALFLTCNFNRIVKTKWSLNKNLIKLWYSTVIEKALLYGASVWGGALTKQQVDRLHSIQRIFLLNYTRAYRTTSTNVLNTLTGIPPLHVVAKTEFIKFRIWAGHANLYTDILGNIQLDNNISIKNIPSSSKFIILNENISNADFEVYTDGSRIEDETGFAVCIFQEKNNIENHLYKLKSHNSVFQVELAAIHCAANWAASKNVSINIHTDSLSSIAAIKSASARSSFVNKIKQDLVKIKHLVGLSWVKAHVGIQGNELADQQAKLATTTGVDTIIPAPRSYVKRLLNKLMIKEWNDYWRQYSSTSGARVREYLEHVSPQFLIHSKFLIFFLSGHGPFPFYLCRFKILDSPLCVCGQ</sequence>
<dbReference type="Pfam" id="PF00078">
    <property type="entry name" value="RVT_1"/>
    <property type="match status" value="1"/>
</dbReference>
<dbReference type="GO" id="GO:0003676">
    <property type="term" value="F:nucleic acid binding"/>
    <property type="evidence" value="ECO:0007669"/>
    <property type="project" value="InterPro"/>
</dbReference>
<dbReference type="Pfam" id="PF00075">
    <property type="entry name" value="RNase_H"/>
    <property type="match status" value="1"/>
</dbReference>
<dbReference type="CDD" id="cd09276">
    <property type="entry name" value="Rnase_HI_RT_non_LTR"/>
    <property type="match status" value="1"/>
</dbReference>
<dbReference type="GO" id="GO:0042575">
    <property type="term" value="C:DNA polymerase complex"/>
    <property type="evidence" value="ECO:0007669"/>
    <property type="project" value="UniProtKB-ARBA"/>
</dbReference>
<reference evidence="2 3" key="1">
    <citation type="journal article" date="2019" name="Sci. Rep.">
        <title>Orb-weaving spider Araneus ventricosus genome elucidates the spidroin gene catalogue.</title>
        <authorList>
            <person name="Kono N."/>
            <person name="Nakamura H."/>
            <person name="Ohtoshi R."/>
            <person name="Moran D.A.P."/>
            <person name="Shinohara A."/>
            <person name="Yoshida Y."/>
            <person name="Fujiwara M."/>
            <person name="Mori M."/>
            <person name="Tomita M."/>
            <person name="Arakawa K."/>
        </authorList>
    </citation>
    <scope>NUCLEOTIDE SEQUENCE [LARGE SCALE GENOMIC DNA]</scope>
</reference>
<comment type="caution">
    <text evidence="2">The sequence shown here is derived from an EMBL/GenBank/DDBJ whole genome shotgun (WGS) entry which is preliminary data.</text>
</comment>
<feature type="non-terminal residue" evidence="2">
    <location>
        <position position="822"/>
    </location>
</feature>
<dbReference type="Gene3D" id="3.30.420.10">
    <property type="entry name" value="Ribonuclease H-like superfamily/Ribonuclease H"/>
    <property type="match status" value="1"/>
</dbReference>
<dbReference type="AlphaFoldDB" id="A0A4Y2FR62"/>
<evidence type="ECO:0000313" key="2">
    <source>
        <dbReference type="EMBL" id="GBM42965.1"/>
    </source>
</evidence>
<keyword evidence="3" id="KW-1185">Reference proteome</keyword>
<dbReference type="PROSITE" id="PS50879">
    <property type="entry name" value="RNASE_H_1"/>
    <property type="match status" value="1"/>
</dbReference>
<evidence type="ECO:0000259" key="1">
    <source>
        <dbReference type="PROSITE" id="PS50879"/>
    </source>
</evidence>
<dbReference type="InterPro" id="IPR002156">
    <property type="entry name" value="RNaseH_domain"/>
</dbReference>
<dbReference type="GO" id="GO:0004523">
    <property type="term" value="F:RNA-DNA hybrid ribonuclease activity"/>
    <property type="evidence" value="ECO:0007669"/>
    <property type="project" value="InterPro"/>
</dbReference>
<dbReference type="EMBL" id="BGPR01174732">
    <property type="protein sequence ID" value="GBM42965.1"/>
    <property type="molecule type" value="Genomic_DNA"/>
</dbReference>
<gene>
    <name evidence="2" type="primary">R1A1-elementORF2_714</name>
    <name evidence="2" type="ORF">AVEN_266848_1</name>
</gene>
<feature type="domain" description="RNase H type-1" evidence="1">
    <location>
        <begin position="606"/>
        <end position="734"/>
    </location>
</feature>
<dbReference type="PANTHER" id="PTHR19446">
    <property type="entry name" value="REVERSE TRANSCRIPTASES"/>
    <property type="match status" value="1"/>
</dbReference>
<dbReference type="OrthoDB" id="6437652at2759"/>
<dbReference type="GO" id="GO:0071897">
    <property type="term" value="P:DNA biosynthetic process"/>
    <property type="evidence" value="ECO:0007669"/>
    <property type="project" value="UniProtKB-ARBA"/>
</dbReference>
<dbReference type="SUPFAM" id="SSF56672">
    <property type="entry name" value="DNA/RNA polymerases"/>
    <property type="match status" value="1"/>
</dbReference>
<dbReference type="InterPro" id="IPR036397">
    <property type="entry name" value="RNaseH_sf"/>
</dbReference>
<proteinExistence type="predicted"/>
<evidence type="ECO:0000313" key="3">
    <source>
        <dbReference type="Proteomes" id="UP000499080"/>
    </source>
</evidence>
<protein>
    <recommendedName>
        <fullName evidence="1">RNase H type-1 domain-containing protein</fullName>
    </recommendedName>
</protein>
<name>A0A4Y2FR62_ARAVE</name>
<dbReference type="InterPro" id="IPR012337">
    <property type="entry name" value="RNaseH-like_sf"/>
</dbReference>
<organism evidence="2 3">
    <name type="scientific">Araneus ventricosus</name>
    <name type="common">Orbweaver spider</name>
    <name type="synonym">Epeira ventricosa</name>
    <dbReference type="NCBI Taxonomy" id="182803"/>
    <lineage>
        <taxon>Eukaryota</taxon>
        <taxon>Metazoa</taxon>
        <taxon>Ecdysozoa</taxon>
        <taxon>Arthropoda</taxon>
        <taxon>Chelicerata</taxon>
        <taxon>Arachnida</taxon>
        <taxon>Araneae</taxon>
        <taxon>Araneomorphae</taxon>
        <taxon>Entelegynae</taxon>
        <taxon>Araneoidea</taxon>
        <taxon>Araneidae</taxon>
        <taxon>Araneus</taxon>
    </lineage>
</organism>
<accession>A0A4Y2FR62</accession>
<dbReference type="CDD" id="cd01650">
    <property type="entry name" value="RT_nLTR_like"/>
    <property type="match status" value="1"/>
</dbReference>
<dbReference type="Proteomes" id="UP000499080">
    <property type="component" value="Unassembled WGS sequence"/>
</dbReference>